<evidence type="ECO:0000313" key="1">
    <source>
        <dbReference type="EMBL" id="AOT72210.1"/>
    </source>
</evidence>
<dbReference type="KEGG" id="gfe:Gferi_23295"/>
<gene>
    <name evidence="1" type="ORF">Gferi_23295</name>
</gene>
<dbReference type="RefSeq" id="WP_069980525.1">
    <property type="nucleotide sequence ID" value="NZ_CP017269.1"/>
</dbReference>
<dbReference type="Proteomes" id="UP000095743">
    <property type="component" value="Chromosome"/>
</dbReference>
<evidence type="ECO:0000313" key="2">
    <source>
        <dbReference type="Proteomes" id="UP000095743"/>
    </source>
</evidence>
<accession>A0A1D8GMT5</accession>
<dbReference type="AlphaFoldDB" id="A0A1D8GMT5"/>
<proteinExistence type="predicted"/>
<keyword evidence="2" id="KW-1185">Reference proteome</keyword>
<dbReference type="OrthoDB" id="9777133at2"/>
<sequence>MKKAVLIFMIFSLVVFPGCRQTYDIKDNTLNRENQPDSAEYSEAASTQSTEDVLNQLASQEFFIPGEKLSDADEETITAFGKAFVNLYNGAVGDQKKVSFEKYISNKNLREFTDKMLELTQKRKLQGGSAVNYGLKNEFGQAEIQQIQDNLYYIELPFQFEGSGQTCKILITVEDKSLKLADLYFGTKDGVDTSATGHPAEREINNPDLWEDEAWVKGVFDRLEGIEKSLGS</sequence>
<protein>
    <submittedName>
        <fullName evidence="1">Uncharacterized protein</fullName>
    </submittedName>
</protein>
<organism evidence="1 2">
    <name type="scientific">Geosporobacter ferrireducens</name>
    <dbReference type="NCBI Taxonomy" id="1424294"/>
    <lineage>
        <taxon>Bacteria</taxon>
        <taxon>Bacillati</taxon>
        <taxon>Bacillota</taxon>
        <taxon>Clostridia</taxon>
        <taxon>Peptostreptococcales</taxon>
        <taxon>Thermotaleaceae</taxon>
        <taxon>Geosporobacter</taxon>
    </lineage>
</organism>
<name>A0A1D8GMT5_9FIRM</name>
<dbReference type="EMBL" id="CP017269">
    <property type="protein sequence ID" value="AOT72210.1"/>
    <property type="molecule type" value="Genomic_DNA"/>
</dbReference>
<reference evidence="1 2" key="1">
    <citation type="submission" date="2016-09" db="EMBL/GenBank/DDBJ databases">
        <title>Genomic analysis reveals versatility of anaerobic energy metabolism of Geosporobacter ferrireducens IRF9 of phylum Firmicutes.</title>
        <authorList>
            <person name="Kim S.-J."/>
        </authorList>
    </citation>
    <scope>NUCLEOTIDE SEQUENCE [LARGE SCALE GENOMIC DNA]</scope>
    <source>
        <strain evidence="1 2">IRF9</strain>
    </source>
</reference>